<dbReference type="PANTHER" id="PTHR43214">
    <property type="entry name" value="TWO-COMPONENT RESPONSE REGULATOR"/>
    <property type="match status" value="1"/>
</dbReference>
<dbReference type="SMART" id="SM00421">
    <property type="entry name" value="HTH_LUXR"/>
    <property type="match status" value="1"/>
</dbReference>
<dbReference type="InterPro" id="IPR016032">
    <property type="entry name" value="Sig_transdc_resp-reg_C-effctor"/>
</dbReference>
<dbReference type="Pfam" id="PF00196">
    <property type="entry name" value="GerE"/>
    <property type="match status" value="1"/>
</dbReference>
<dbReference type="Proteomes" id="UP000886687">
    <property type="component" value="Unassembled WGS sequence"/>
</dbReference>
<dbReference type="PROSITE" id="PS50043">
    <property type="entry name" value="HTH_LUXR_2"/>
    <property type="match status" value="1"/>
</dbReference>
<feature type="modified residue" description="4-aspartylphosphate" evidence="3">
    <location>
        <position position="56"/>
    </location>
</feature>
<gene>
    <name evidence="6" type="ORF">JAZ04_01795</name>
</gene>
<dbReference type="GO" id="GO:0003677">
    <property type="term" value="F:DNA binding"/>
    <property type="evidence" value="ECO:0007669"/>
    <property type="project" value="UniProtKB-KW"/>
</dbReference>
<accession>A0A9E4MY84</accession>
<evidence type="ECO:0000313" key="7">
    <source>
        <dbReference type="Proteomes" id="UP000886687"/>
    </source>
</evidence>
<dbReference type="Gene3D" id="3.40.50.2300">
    <property type="match status" value="1"/>
</dbReference>
<proteinExistence type="predicted"/>
<organism evidence="6 7">
    <name type="scientific">Candidatus Thiodiazotropha lotti</name>
    <dbReference type="NCBI Taxonomy" id="2792787"/>
    <lineage>
        <taxon>Bacteria</taxon>
        <taxon>Pseudomonadati</taxon>
        <taxon>Pseudomonadota</taxon>
        <taxon>Gammaproteobacteria</taxon>
        <taxon>Chromatiales</taxon>
        <taxon>Sedimenticolaceae</taxon>
        <taxon>Candidatus Thiodiazotropha</taxon>
    </lineage>
</organism>
<dbReference type="CDD" id="cd06170">
    <property type="entry name" value="LuxR_C_like"/>
    <property type="match status" value="1"/>
</dbReference>
<dbReference type="PRINTS" id="PR00038">
    <property type="entry name" value="HTHLUXR"/>
</dbReference>
<dbReference type="CDD" id="cd17535">
    <property type="entry name" value="REC_NarL-like"/>
    <property type="match status" value="1"/>
</dbReference>
<dbReference type="InterPro" id="IPR058245">
    <property type="entry name" value="NreC/VraR/RcsB-like_REC"/>
</dbReference>
<dbReference type="InterPro" id="IPR011006">
    <property type="entry name" value="CheY-like_superfamily"/>
</dbReference>
<name>A0A9E4MY84_9GAMM</name>
<dbReference type="PROSITE" id="PS50110">
    <property type="entry name" value="RESPONSE_REGULATORY"/>
    <property type="match status" value="1"/>
</dbReference>
<dbReference type="InterPro" id="IPR000792">
    <property type="entry name" value="Tscrpt_reg_LuxR_C"/>
</dbReference>
<protein>
    <submittedName>
        <fullName evidence="6">Response regulator transcription factor</fullName>
    </submittedName>
</protein>
<evidence type="ECO:0000259" key="4">
    <source>
        <dbReference type="PROSITE" id="PS50043"/>
    </source>
</evidence>
<comment type="caution">
    <text evidence="6">The sequence shown here is derived from an EMBL/GenBank/DDBJ whole genome shotgun (WGS) entry which is preliminary data.</text>
</comment>
<feature type="domain" description="Response regulatory" evidence="5">
    <location>
        <begin position="5"/>
        <end position="121"/>
    </location>
</feature>
<dbReference type="InterPro" id="IPR001789">
    <property type="entry name" value="Sig_transdc_resp-reg_receiver"/>
</dbReference>
<dbReference type="EMBL" id="JAEPDI010000001">
    <property type="protein sequence ID" value="MCG7937576.1"/>
    <property type="molecule type" value="Genomic_DNA"/>
</dbReference>
<evidence type="ECO:0000259" key="5">
    <source>
        <dbReference type="PROSITE" id="PS50110"/>
    </source>
</evidence>
<dbReference type="SUPFAM" id="SSF52172">
    <property type="entry name" value="CheY-like"/>
    <property type="match status" value="1"/>
</dbReference>
<evidence type="ECO:0000256" key="1">
    <source>
        <dbReference type="ARBA" id="ARBA00022553"/>
    </source>
</evidence>
<dbReference type="PANTHER" id="PTHR43214:SF43">
    <property type="entry name" value="TWO-COMPONENT RESPONSE REGULATOR"/>
    <property type="match status" value="1"/>
</dbReference>
<dbReference type="InterPro" id="IPR039420">
    <property type="entry name" value="WalR-like"/>
</dbReference>
<evidence type="ECO:0000256" key="3">
    <source>
        <dbReference type="PROSITE-ProRule" id="PRU00169"/>
    </source>
</evidence>
<reference evidence="6" key="1">
    <citation type="journal article" date="2021" name="Proc. Natl. Acad. Sci. U.S.A.">
        <title>Global biogeography of chemosynthetic symbionts reveals both localized and globally distributed symbiont groups. .</title>
        <authorList>
            <person name="Osvatic J.T."/>
            <person name="Wilkins L.G.E."/>
            <person name="Leibrecht L."/>
            <person name="Leray M."/>
            <person name="Zauner S."/>
            <person name="Polzin J."/>
            <person name="Camacho Y."/>
            <person name="Gros O."/>
            <person name="van Gils J.A."/>
            <person name="Eisen J.A."/>
            <person name="Petersen J.M."/>
            <person name="Yuen B."/>
        </authorList>
    </citation>
    <scope>NUCLEOTIDE SEQUENCE</scope>
    <source>
        <strain evidence="6">MAGL173</strain>
    </source>
</reference>
<dbReference type="SMART" id="SM00448">
    <property type="entry name" value="REC"/>
    <property type="match status" value="1"/>
</dbReference>
<evidence type="ECO:0000313" key="6">
    <source>
        <dbReference type="EMBL" id="MCG7937576.1"/>
    </source>
</evidence>
<keyword evidence="1 3" id="KW-0597">Phosphoprotein</keyword>
<feature type="domain" description="HTH luxR-type" evidence="4">
    <location>
        <begin position="143"/>
        <end position="208"/>
    </location>
</feature>
<dbReference type="GO" id="GO:0000160">
    <property type="term" value="P:phosphorelay signal transduction system"/>
    <property type="evidence" value="ECO:0007669"/>
    <property type="project" value="InterPro"/>
</dbReference>
<sequence length="215" mass="23407">MSNIQVLLVDDHAVVRAGYRTLLDGTPDIKVVAEAERGEEACQRYAELQPDLVVMDLSLPGIGGLEAIRRIIARDHQASILVFSMHDDTAFVEKALSAGARGYITKNSAAEIMVDAIRTIASGQAYIDHELAQNLALHKAAGGREIFACLTTREFQIFNLLAHGLTPSETANELALSYKTVANYTTQIKSKLNVKSTTELVHLAIRHGVIDPISE</sequence>
<dbReference type="AlphaFoldDB" id="A0A9E4MY84"/>
<keyword evidence="2" id="KW-0238">DNA-binding</keyword>
<dbReference type="GO" id="GO:0006355">
    <property type="term" value="P:regulation of DNA-templated transcription"/>
    <property type="evidence" value="ECO:0007669"/>
    <property type="project" value="InterPro"/>
</dbReference>
<evidence type="ECO:0000256" key="2">
    <source>
        <dbReference type="ARBA" id="ARBA00023125"/>
    </source>
</evidence>
<dbReference type="Pfam" id="PF00072">
    <property type="entry name" value="Response_reg"/>
    <property type="match status" value="1"/>
</dbReference>
<dbReference type="SUPFAM" id="SSF46894">
    <property type="entry name" value="C-terminal effector domain of the bipartite response regulators"/>
    <property type="match status" value="1"/>
</dbReference>